<evidence type="ECO:0000313" key="1">
    <source>
        <dbReference type="EMBL" id="PAV16494.1"/>
    </source>
</evidence>
<reference evidence="1 2" key="1">
    <citation type="journal article" date="2017" name="Mol. Ecol.">
        <title>Comparative and population genomic landscape of Phellinus noxius: A hypervariable fungus causing root rot in trees.</title>
        <authorList>
            <person name="Chung C.L."/>
            <person name="Lee T.J."/>
            <person name="Akiba M."/>
            <person name="Lee H.H."/>
            <person name="Kuo T.H."/>
            <person name="Liu D."/>
            <person name="Ke H.M."/>
            <person name="Yokoi T."/>
            <person name="Roa M.B."/>
            <person name="Lu M.J."/>
            <person name="Chang Y.Y."/>
            <person name="Ann P.J."/>
            <person name="Tsai J.N."/>
            <person name="Chen C.Y."/>
            <person name="Tzean S.S."/>
            <person name="Ota Y."/>
            <person name="Hattori T."/>
            <person name="Sahashi N."/>
            <person name="Liou R.F."/>
            <person name="Kikuchi T."/>
            <person name="Tsai I.J."/>
        </authorList>
    </citation>
    <scope>NUCLEOTIDE SEQUENCE [LARGE SCALE GENOMIC DNA]</scope>
    <source>
        <strain evidence="1 2">FFPRI411160</strain>
    </source>
</reference>
<dbReference type="SUPFAM" id="SSF52047">
    <property type="entry name" value="RNI-like"/>
    <property type="match status" value="1"/>
</dbReference>
<name>A0A286UAE8_9AGAM</name>
<dbReference type="EMBL" id="NBII01000008">
    <property type="protein sequence ID" value="PAV16494.1"/>
    <property type="molecule type" value="Genomic_DNA"/>
</dbReference>
<accession>A0A286UAE8</accession>
<dbReference type="Gene3D" id="3.80.10.10">
    <property type="entry name" value="Ribonuclease Inhibitor"/>
    <property type="match status" value="1"/>
</dbReference>
<comment type="caution">
    <text evidence="1">The sequence shown here is derived from an EMBL/GenBank/DDBJ whole genome shotgun (WGS) entry which is preliminary data.</text>
</comment>
<evidence type="ECO:0000313" key="2">
    <source>
        <dbReference type="Proteomes" id="UP000217199"/>
    </source>
</evidence>
<dbReference type="InterPro" id="IPR032675">
    <property type="entry name" value="LRR_dom_sf"/>
</dbReference>
<evidence type="ECO:0008006" key="3">
    <source>
        <dbReference type="Google" id="ProtNLM"/>
    </source>
</evidence>
<organism evidence="1 2">
    <name type="scientific">Pyrrhoderma noxium</name>
    <dbReference type="NCBI Taxonomy" id="2282107"/>
    <lineage>
        <taxon>Eukaryota</taxon>
        <taxon>Fungi</taxon>
        <taxon>Dikarya</taxon>
        <taxon>Basidiomycota</taxon>
        <taxon>Agaricomycotina</taxon>
        <taxon>Agaricomycetes</taxon>
        <taxon>Hymenochaetales</taxon>
        <taxon>Hymenochaetaceae</taxon>
        <taxon>Pyrrhoderma</taxon>
    </lineage>
</organism>
<dbReference type="STRING" id="2282107.A0A286UAE8"/>
<protein>
    <recommendedName>
        <fullName evidence="3">F-box domain-containing protein</fullName>
    </recommendedName>
</protein>
<keyword evidence="2" id="KW-1185">Reference proteome</keyword>
<dbReference type="OrthoDB" id="2269034at2759"/>
<dbReference type="Proteomes" id="UP000217199">
    <property type="component" value="Unassembled WGS sequence"/>
</dbReference>
<gene>
    <name evidence="1" type="ORF">PNOK_0811400</name>
</gene>
<sequence length="471" mass="54215">MYANVKYCSRYMKNITYYPLQTLGSILDNYQSRSLATFFIPESTQQLVPLFSPLLLTQVCHYWRVVALETHELWSTIMIRNHAMKRRDILSLLDLWLERSGTRPLDVFLDIYFIDDLVSTLIMQEFAKRQEEYRTLLKHLSPHLGRIRKVQGCIPVSIVPDLRLELMDSLETLEIVGTLDIISSVQPLHLEVLKLLPKLRTVSLENLGLDQSLLSHQTQITRLELSKMRNPTWMSCRSAYNILKSLPELQTVYLDLNRSDEPEGPDGNSGNLMLPNLQALYISWENWQALIDPEPLLRSICAPNLRKLALSGELDRISHRWEALRNFIVSSNYPPLTHLAICETGPVDLCLDDILKCTPELTHLIIAYGPALVSFLRKLEWNSSKPEEQLCPKLSALHICDELVSIEVIWPILQSRRNTIKKVIKCQCLHFSDEDWLRIKNLGITVSPPISGDSYPFPDECLPREVFFDGL</sequence>
<dbReference type="InParanoid" id="A0A286UAE8"/>
<dbReference type="AlphaFoldDB" id="A0A286UAE8"/>
<proteinExistence type="predicted"/>